<keyword evidence="2" id="KW-1185">Reference proteome</keyword>
<reference evidence="2" key="1">
    <citation type="submission" date="2015-07" db="EMBL/GenBank/DDBJ databases">
        <title>Near-Complete Genome Sequence of the Cellulolytic Bacterium Bacteroides (Pseudobacteroides) cellulosolvens ATCC 35603.</title>
        <authorList>
            <person name="Dassa B."/>
            <person name="Utturkar S.M."/>
            <person name="Klingeman D.M."/>
            <person name="Hurt R.A."/>
            <person name="Keller M."/>
            <person name="Xu J."/>
            <person name="Reddy Y.H.K."/>
            <person name="Borovok I."/>
            <person name="Grinberg I.R."/>
            <person name="Lamed R."/>
            <person name="Zhivin O."/>
            <person name="Bayer E.A."/>
            <person name="Brown S.D."/>
        </authorList>
    </citation>
    <scope>NUCLEOTIDE SEQUENCE [LARGE SCALE GENOMIC DNA]</scope>
    <source>
        <strain evidence="2">DSM 2933</strain>
    </source>
</reference>
<name>A0A0L6JUN6_9FIRM</name>
<dbReference type="STRING" id="398512.Bccel_4812"/>
<dbReference type="RefSeq" id="WP_036935403.1">
    <property type="nucleotide sequence ID" value="NZ_JQKC01000001.1"/>
</dbReference>
<sequence length="251" mass="29962">MYKKKNIIQQNDHIIIPKSTLRRFVDDKTQRIYCLKLSDSDKITITNHYPKSFHTEPNFYNPEFDDIVKRYETLIGKWYKTIMDAINNTTIEFLITNRSDELKQDIIELITIQFHRSVLADKKLLTQYIEQGKKRYESSSAHFFRSGRIPQDFLINKQSLFNNNIDQVRYCSQNILGQPNEAIKKTYKEFIPYICYIPNEIDSTFLLTPQHFVPNDEFARFILSPRLALVLYKENFSRRFIYVGGISRNYR</sequence>
<protein>
    <recommendedName>
        <fullName evidence="3">DUF4238 domain-containing protein</fullName>
    </recommendedName>
</protein>
<comment type="caution">
    <text evidence="1">The sequence shown here is derived from an EMBL/GenBank/DDBJ whole genome shotgun (WGS) entry which is preliminary data.</text>
</comment>
<dbReference type="AlphaFoldDB" id="A0A0L6JUN6"/>
<dbReference type="Proteomes" id="UP000036923">
    <property type="component" value="Unassembled WGS sequence"/>
</dbReference>
<evidence type="ECO:0000313" key="1">
    <source>
        <dbReference type="EMBL" id="KNY29538.1"/>
    </source>
</evidence>
<gene>
    <name evidence="1" type="ORF">Bccel_4812</name>
</gene>
<evidence type="ECO:0008006" key="3">
    <source>
        <dbReference type="Google" id="ProtNLM"/>
    </source>
</evidence>
<dbReference type="EMBL" id="LGTC01000001">
    <property type="protein sequence ID" value="KNY29538.1"/>
    <property type="molecule type" value="Genomic_DNA"/>
</dbReference>
<dbReference type="OrthoDB" id="9930359at2"/>
<evidence type="ECO:0000313" key="2">
    <source>
        <dbReference type="Proteomes" id="UP000036923"/>
    </source>
</evidence>
<organism evidence="1 2">
    <name type="scientific">Pseudobacteroides cellulosolvens ATCC 35603 = DSM 2933</name>
    <dbReference type="NCBI Taxonomy" id="398512"/>
    <lineage>
        <taxon>Bacteria</taxon>
        <taxon>Bacillati</taxon>
        <taxon>Bacillota</taxon>
        <taxon>Clostridia</taxon>
        <taxon>Eubacteriales</taxon>
        <taxon>Oscillospiraceae</taxon>
        <taxon>Pseudobacteroides</taxon>
    </lineage>
</organism>
<accession>A0A0L6JUN6</accession>
<proteinExistence type="predicted"/>